<dbReference type="GO" id="GO:0003735">
    <property type="term" value="F:structural constituent of ribosome"/>
    <property type="evidence" value="ECO:0007669"/>
    <property type="project" value="InterPro"/>
</dbReference>
<dbReference type="PANTHER" id="PTHR28589:SF1">
    <property type="entry name" value="SMALL RIBOSOMAL SUBUNIT PROTEIN MS34"/>
    <property type="match status" value="1"/>
</dbReference>
<organism evidence="2 3">
    <name type="scientific">Aquatica leii</name>
    <dbReference type="NCBI Taxonomy" id="1421715"/>
    <lineage>
        <taxon>Eukaryota</taxon>
        <taxon>Metazoa</taxon>
        <taxon>Ecdysozoa</taxon>
        <taxon>Arthropoda</taxon>
        <taxon>Hexapoda</taxon>
        <taxon>Insecta</taxon>
        <taxon>Pterygota</taxon>
        <taxon>Neoptera</taxon>
        <taxon>Endopterygota</taxon>
        <taxon>Coleoptera</taxon>
        <taxon>Polyphaga</taxon>
        <taxon>Elateriformia</taxon>
        <taxon>Elateroidea</taxon>
        <taxon>Lampyridae</taxon>
        <taxon>Luciolinae</taxon>
        <taxon>Aquatica</taxon>
    </lineage>
</organism>
<dbReference type="Pfam" id="PF16053">
    <property type="entry name" value="MRP-S34"/>
    <property type="match status" value="1"/>
</dbReference>
<comment type="caution">
    <text evidence="2">The sequence shown here is derived from an EMBL/GenBank/DDBJ whole genome shotgun (WGS) entry which is preliminary data.</text>
</comment>
<dbReference type="PANTHER" id="PTHR28589">
    <property type="entry name" value="28S RIBOSOMAL PROTEIN S34, MITOCHONDRIAL"/>
    <property type="match status" value="1"/>
</dbReference>
<protein>
    <recommendedName>
        <fullName evidence="4">Mitochondrial ribosomal protein S34</fullName>
    </recommendedName>
</protein>
<sequence length="188" mass="21578">MPIKYIGKTVDFKGKTLWEIVGNLKNFGVGRVVVRSMFERYPEPSYLKILKVETLPNPDTNTPDDVRKVKVWVEKTFRGRTFPEPIPMLGSTYKADYRLIPKDEVDDYCKCSTPRIENKILPKTTTFPPILRELIVRGMKANKQPIIEPELPLVYTQGRESYYRAAKDNENPNAELQKGFGPPVTSTL</sequence>
<feature type="region of interest" description="Disordered" evidence="1">
    <location>
        <begin position="169"/>
        <end position="188"/>
    </location>
</feature>
<evidence type="ECO:0000313" key="3">
    <source>
        <dbReference type="Proteomes" id="UP001353858"/>
    </source>
</evidence>
<dbReference type="InterPro" id="IPR032053">
    <property type="entry name" value="Ribosomal_mS34"/>
</dbReference>
<gene>
    <name evidence="2" type="ORF">RN001_009031</name>
</gene>
<proteinExistence type="predicted"/>
<dbReference type="Proteomes" id="UP001353858">
    <property type="component" value="Unassembled WGS sequence"/>
</dbReference>
<evidence type="ECO:0000256" key="1">
    <source>
        <dbReference type="SAM" id="MobiDB-lite"/>
    </source>
</evidence>
<keyword evidence="3" id="KW-1185">Reference proteome</keyword>
<dbReference type="GO" id="GO:0005739">
    <property type="term" value="C:mitochondrion"/>
    <property type="evidence" value="ECO:0007669"/>
    <property type="project" value="InterPro"/>
</dbReference>
<evidence type="ECO:0008006" key="4">
    <source>
        <dbReference type="Google" id="ProtNLM"/>
    </source>
</evidence>
<reference evidence="3" key="1">
    <citation type="submission" date="2023-01" db="EMBL/GenBank/DDBJ databases">
        <title>Key to firefly adult light organ development and bioluminescence: homeobox transcription factors regulate luciferase expression and transportation to peroxisome.</title>
        <authorList>
            <person name="Fu X."/>
        </authorList>
    </citation>
    <scope>NUCLEOTIDE SEQUENCE [LARGE SCALE GENOMIC DNA]</scope>
</reference>
<name>A0AAN7SPQ4_9COLE</name>
<dbReference type="EMBL" id="JARPUR010000004">
    <property type="protein sequence ID" value="KAK4876525.1"/>
    <property type="molecule type" value="Genomic_DNA"/>
</dbReference>
<accession>A0AAN7SPQ4</accession>
<evidence type="ECO:0000313" key="2">
    <source>
        <dbReference type="EMBL" id="KAK4876525.1"/>
    </source>
</evidence>
<dbReference type="AlphaFoldDB" id="A0AAN7SPQ4"/>